<dbReference type="GO" id="GO:0060271">
    <property type="term" value="P:cilium assembly"/>
    <property type="evidence" value="ECO:0007669"/>
    <property type="project" value="TreeGrafter"/>
</dbReference>
<dbReference type="Gene3D" id="2.80.10.50">
    <property type="match status" value="1"/>
</dbReference>
<keyword evidence="2" id="KW-1185">Reference proteome</keyword>
<dbReference type="GO" id="GO:0031514">
    <property type="term" value="C:motile cilium"/>
    <property type="evidence" value="ECO:0007669"/>
    <property type="project" value="TreeGrafter"/>
</dbReference>
<name>A0AAW2YIQ8_9EUKA</name>
<evidence type="ECO:0000313" key="2">
    <source>
        <dbReference type="Proteomes" id="UP001431209"/>
    </source>
</evidence>
<reference evidence="1 2" key="1">
    <citation type="submission" date="2024-03" db="EMBL/GenBank/DDBJ databases">
        <title>The Acrasis kona genome and developmental transcriptomes reveal deep origins of eukaryotic multicellular pathways.</title>
        <authorList>
            <person name="Sheikh S."/>
            <person name="Fu C.-J."/>
            <person name="Brown M.W."/>
            <person name="Baldauf S.L."/>
        </authorList>
    </citation>
    <scope>NUCLEOTIDE SEQUENCE [LARGE SCALE GENOMIC DNA]</scope>
    <source>
        <strain evidence="1 2">ATCC MYA-3509</strain>
    </source>
</reference>
<dbReference type="PANTHER" id="PTHR24274:SF1">
    <property type="entry name" value="CILIA- AND FLAGELLA-ASSOCIATED PROTEIN 161"/>
    <property type="match status" value="1"/>
</dbReference>
<dbReference type="Proteomes" id="UP001431209">
    <property type="component" value="Unassembled WGS sequence"/>
</dbReference>
<dbReference type="Pfam" id="PF24569">
    <property type="entry name" value="CFAP161"/>
    <property type="match status" value="1"/>
</dbReference>
<dbReference type="InterPro" id="IPR055325">
    <property type="entry name" value="CF161"/>
</dbReference>
<gene>
    <name evidence="1" type="ORF">AKO1_005631</name>
</gene>
<evidence type="ECO:0000313" key="1">
    <source>
        <dbReference type="EMBL" id="KAL0476884.1"/>
    </source>
</evidence>
<proteinExistence type="predicted"/>
<protein>
    <recommendedName>
        <fullName evidence="3">Cilia- and flagella-associated protein 161</fullName>
    </recommendedName>
</protein>
<dbReference type="PANTHER" id="PTHR24274">
    <property type="entry name" value="CILIA- AND FLAGELLA-ASSOCIATED PROTEIN 161"/>
    <property type="match status" value="1"/>
</dbReference>
<organism evidence="1 2">
    <name type="scientific">Acrasis kona</name>
    <dbReference type="NCBI Taxonomy" id="1008807"/>
    <lineage>
        <taxon>Eukaryota</taxon>
        <taxon>Discoba</taxon>
        <taxon>Heterolobosea</taxon>
        <taxon>Tetramitia</taxon>
        <taxon>Eutetramitia</taxon>
        <taxon>Acrasidae</taxon>
        <taxon>Acrasis</taxon>
    </lineage>
</organism>
<comment type="caution">
    <text evidence="1">The sequence shown here is derived from an EMBL/GenBank/DDBJ whole genome shotgun (WGS) entry which is preliminary data.</text>
</comment>
<dbReference type="EMBL" id="JAOPGA020000108">
    <property type="protein sequence ID" value="KAL0476884.1"/>
    <property type="molecule type" value="Genomic_DNA"/>
</dbReference>
<accession>A0AAW2YIQ8</accession>
<dbReference type="AlphaFoldDB" id="A0AAW2YIQ8"/>
<sequence length="277" mass="32101">MDYTPQQLMGHKSYNPRVRIGNWNEDIKLSDTRFNEFLTLRENQALPSHTMKRKFVHHTSEVESSAVAEHGFVQFGDRLMTKSVHNGGLLSVDLDSKLHHVQERYAITCSRTTSPDQQPSPTARSVFIIESVPSKDDVFYTQEGEENILHYGQHFRLKCVPEFHEQLFLRSEKATPSCYSKVSNNQEVSVDNAINFSNEWRVQYLDPKFRFEMEGEPVQANTPFLMTHCASNQNLCTSVQHLVLNDFGKEIEVCCRNMLDSHNAEQNNNHWIFVYNK</sequence>
<evidence type="ECO:0008006" key="3">
    <source>
        <dbReference type="Google" id="ProtNLM"/>
    </source>
</evidence>